<name>A0ACC5YFA9_9TELE</name>
<accession>A0ACC5YFA9</accession>
<evidence type="ECO:0000313" key="1">
    <source>
        <dbReference type="EMBL" id="MCJ8734455.1"/>
    </source>
</evidence>
<protein>
    <submittedName>
        <fullName evidence="1">Uncharacterized protein</fullName>
    </submittedName>
</protein>
<organism evidence="1 2">
    <name type="scientific">Pangasius djambal</name>
    <dbReference type="NCBI Taxonomy" id="1691987"/>
    <lineage>
        <taxon>Eukaryota</taxon>
        <taxon>Metazoa</taxon>
        <taxon>Chordata</taxon>
        <taxon>Craniata</taxon>
        <taxon>Vertebrata</taxon>
        <taxon>Euteleostomi</taxon>
        <taxon>Actinopterygii</taxon>
        <taxon>Neopterygii</taxon>
        <taxon>Teleostei</taxon>
        <taxon>Ostariophysi</taxon>
        <taxon>Siluriformes</taxon>
        <taxon>Pangasiidae</taxon>
        <taxon>Pangasius</taxon>
    </lineage>
</organism>
<sequence>MICKPFFTPAVVFSVLVLVLKAVGVSAQEDEFNAETWLRTYGYLSQASRQMSTMQSAQILSTALKDMQRFYGLDITGQVDAATLKAMRRPRCGLPDRFEMPSEGSARRKRFALTGHRWDKDKLTYSIQNHPPGISQQQSHEAIRKAFRVWEKVTPLRFKQIPYHDIRNSSEVPDIILLFASGYHGDTSLFDGEGGSLAHAFFPGPGIGGDTHFDMDEPWTLNQREGTGIDLFLVAVHELGHALGLEHSNDASAIMAPFYQWMDTEGFSLGEDDISGIQQIYGPPVIAPTEPLSTTTTPSYTTTAEPEPTSTTTEPLRTTRPPEKPTKRPDRATRPPERATRPPERATRPPEKATEPWVPPADPRPTRRSDQDAPDICDGDFNTIAVLRGEMFVFKGRWFWRVRRNRVLDNYPMPISVFWFGLPEDIDAAYERHDGKFVFFKGSKYWLFREADVLPGYPQELMHYGHGMPDRVDTAVWWEPSGYTYFFRGDRYWRFSEEFRAADKDYPRPISVWGSIPAFPKGAFLSDDGAYTYFYKGTKYWRVDNKRMKVDTGYPRSILNDFMGCHVHFDPGLDTDIKPDPKWPETGGKNQDDNTDEIDNAVNNDDSDNDDDKKVVVVEEKETNDYVMTLVLVTVPLVLVLCILGAIYVIITTLQKKETPKVLVHCRRSLQEWV</sequence>
<dbReference type="Proteomes" id="UP000830395">
    <property type="component" value="Chromosome 7"/>
</dbReference>
<keyword evidence="2" id="KW-1185">Reference proteome</keyword>
<evidence type="ECO:0000313" key="2">
    <source>
        <dbReference type="Proteomes" id="UP000830395"/>
    </source>
</evidence>
<reference evidence="1" key="1">
    <citation type="submission" date="2020-02" db="EMBL/GenBank/DDBJ databases">
        <title>Genome sequencing of the panga catfish, Pangasius djambal.</title>
        <authorList>
            <person name="Wen M."/>
            <person name="Zahm M."/>
            <person name="Roques C."/>
            <person name="Cabau C."/>
            <person name="Klopp C."/>
            <person name="Donnadieu C."/>
            <person name="Jouanno E."/>
            <person name="Avarre J.-C."/>
            <person name="Campet M."/>
            <person name="Ha T."/>
            <person name="Dugue R."/>
            <person name="Lampietro C."/>
            <person name="Louis A."/>
            <person name="Herpin A."/>
            <person name="Echchiki A."/>
            <person name="Berthelot C."/>
            <person name="Parey E."/>
            <person name="Roest-Crollius H."/>
            <person name="Braasch I."/>
            <person name="Postlethwait J.H."/>
            <person name="Bobe J."/>
            <person name="Montfort J."/>
            <person name="Bouchez O."/>
            <person name="Begum T."/>
            <person name="Schartl M."/>
            <person name="Gustiano R."/>
            <person name="Guiguen Y."/>
        </authorList>
    </citation>
    <scope>NUCLEOTIDE SEQUENCE</scope>
    <source>
        <strain evidence="1">Pdj_M5554</strain>
    </source>
</reference>
<comment type="caution">
    <text evidence="1">The sequence shown here is derived from an EMBL/GenBank/DDBJ whole genome shotgun (WGS) entry which is preliminary data.</text>
</comment>
<proteinExistence type="predicted"/>
<gene>
    <name evidence="1" type="ORF">PDJAM_G00235560</name>
</gene>
<dbReference type="EMBL" id="CM040981">
    <property type="protein sequence ID" value="MCJ8734455.1"/>
    <property type="molecule type" value="Genomic_DNA"/>
</dbReference>